<protein>
    <submittedName>
        <fullName evidence="2">Recombination exonuclease</fullName>
    </submittedName>
</protein>
<dbReference type="Proteomes" id="UP000241797">
    <property type="component" value="Segment"/>
</dbReference>
<proteinExistence type="predicted"/>
<keyword evidence="2" id="KW-0540">Nuclease</keyword>
<keyword evidence="3" id="KW-1185">Reference proteome</keyword>
<keyword evidence="2" id="KW-0269">Exonuclease</keyword>
<dbReference type="RefSeq" id="YP_009799544.1">
    <property type="nucleotide sequence ID" value="NC_047945.1"/>
</dbReference>
<dbReference type="SUPFAM" id="SSF56300">
    <property type="entry name" value="Metallo-dependent phosphatases"/>
    <property type="match status" value="1"/>
</dbReference>
<feature type="domain" description="Calcineurin-like phosphoesterase" evidence="1">
    <location>
        <begin position="1"/>
        <end position="199"/>
    </location>
</feature>
<reference evidence="2 3" key="1">
    <citation type="submission" date="2018-03" db="EMBL/GenBank/DDBJ databases">
        <title>Isolation, the biological characteristics and genomics of two new strains of lysate Staphylococcus aureus phage.</title>
        <authorList>
            <person name="Jin X."/>
            <person name="Zhang C."/>
        </authorList>
    </citation>
    <scope>NUCLEOTIDE SEQUENCE [LARGE SCALE GENOMIC DNA]</scope>
</reference>
<evidence type="ECO:0000259" key="1">
    <source>
        <dbReference type="Pfam" id="PF00149"/>
    </source>
</evidence>
<evidence type="ECO:0000313" key="2">
    <source>
        <dbReference type="EMBL" id="AVP40449.1"/>
    </source>
</evidence>
<dbReference type="PANTHER" id="PTHR30337">
    <property type="entry name" value="COMPONENT OF ATP-DEPENDENT DSDNA EXONUCLEASE"/>
    <property type="match status" value="1"/>
</dbReference>
<dbReference type="KEGG" id="vg:54990033"/>
<dbReference type="EMBL" id="MH078572">
    <property type="protein sequence ID" value="AVP40449.1"/>
    <property type="molecule type" value="Genomic_DNA"/>
</dbReference>
<dbReference type="GO" id="GO:0004527">
    <property type="term" value="F:exonuclease activity"/>
    <property type="evidence" value="ECO:0007669"/>
    <property type="project" value="UniProtKB-KW"/>
</dbReference>
<dbReference type="PANTHER" id="PTHR30337:SF0">
    <property type="entry name" value="NUCLEASE SBCCD SUBUNIT D"/>
    <property type="match status" value="1"/>
</dbReference>
<dbReference type="InterPro" id="IPR004843">
    <property type="entry name" value="Calcineurin-like_PHP"/>
</dbReference>
<dbReference type="Pfam" id="PF00149">
    <property type="entry name" value="Metallophos"/>
    <property type="match status" value="1"/>
</dbReference>
<dbReference type="GeneID" id="54990033"/>
<organism evidence="2 3">
    <name type="scientific">Staphylococcus phage phiSA_BS1</name>
    <dbReference type="NCBI Taxonomy" id="2126734"/>
    <lineage>
        <taxon>Viruses</taxon>
        <taxon>Duplodnaviria</taxon>
        <taxon>Heunggongvirae</taxon>
        <taxon>Uroviricota</taxon>
        <taxon>Caudoviricetes</taxon>
        <taxon>Herelleviridae</taxon>
        <taxon>Twortvirinae</taxon>
        <taxon>Baoshanvirus</taxon>
        <taxon>Baoshanvirus BS1</taxon>
    </lineage>
</organism>
<sequence length="342" mass="39390">MKFIFFTDSHFHLFTNYAKPDEGYVNDRFKEQIESLQKVFDIAREEKAKVIFGGDLFHKRNSVDTRVYNKVFETFANNQDIKVYMVRGNHDAVSNSLYTDSSIDIFETLPNVEVTKTLRSEPLSSKVQLTMCAYGDETEEIKEFIKDSYQEGKVNILVGHLGVEGSLTGKGSHRLEGAFGYQDLLPDNYNFILLGHYHRRQYFKNPNHLYGGSLLQQSFSDEQEANGVHLIDTDKLTTEFIPLDTRKFITIQGDNIPDNFDQLIDENNFIRFIGTANHAKVLEMDESMKDKNIEVQVKKEYTVEKRIDSDVSDDPLTIAEAYAKQFTPEAEKELIECLKEVL</sequence>
<dbReference type="Gene3D" id="3.60.21.10">
    <property type="match status" value="1"/>
</dbReference>
<dbReference type="InterPro" id="IPR050535">
    <property type="entry name" value="DNA_Repair-Maintenance_Comp"/>
</dbReference>
<dbReference type="InterPro" id="IPR029052">
    <property type="entry name" value="Metallo-depent_PP-like"/>
</dbReference>
<accession>A0A2P1MXZ7</accession>
<keyword evidence="2" id="KW-0378">Hydrolase</keyword>
<evidence type="ECO:0000313" key="3">
    <source>
        <dbReference type="Proteomes" id="UP000241797"/>
    </source>
</evidence>
<name>A0A2P1MXZ7_9CAUD</name>